<dbReference type="EMBL" id="CM003098">
    <property type="protein sequence ID" value="KUI65237.1"/>
    <property type="molecule type" value="Genomic_DNA"/>
</dbReference>
<feature type="compositionally biased region" description="Basic and acidic residues" evidence="1">
    <location>
        <begin position="16"/>
        <end position="54"/>
    </location>
</feature>
<keyword evidence="3" id="KW-1185">Reference proteome</keyword>
<feature type="compositionally biased region" description="Basic and acidic residues" evidence="1">
    <location>
        <begin position="68"/>
        <end position="87"/>
    </location>
</feature>
<gene>
    <name evidence="2" type="ORF">VM1G_00625</name>
</gene>
<sequence>MGKKKRQRKPQHAVRKSSENRPEAEHPGAEHQDEDHPTEEPLNEEHTSEEHPTEEQPTEEQPTEEQTTTEHSHEEHPSEEHQIEEHPFEEHLLEPIEEHPDEEHSDEEHTDAEHTDAEQTDAEHSDEEDADEAKKKFLVKKYKALDLAANLVERTGKYDLAVICYDNSLKQKIYEYGEDAEPTAYTRHCLGEMYLKIGMLDDAQEYILKALVTRLRIYLDNETDYIATWNAACSRNAAGRLLEALGKFDAAKEYRTYVDEKMLCGYEGCPSNKLFKMSELRACAACGAVYYCSRECQARD</sequence>
<organism evidence="2 3">
    <name type="scientific">Cytospora mali</name>
    <name type="common">Apple Valsa canker fungus</name>
    <name type="synonym">Valsa mali</name>
    <dbReference type="NCBI Taxonomy" id="578113"/>
    <lineage>
        <taxon>Eukaryota</taxon>
        <taxon>Fungi</taxon>
        <taxon>Dikarya</taxon>
        <taxon>Ascomycota</taxon>
        <taxon>Pezizomycotina</taxon>
        <taxon>Sordariomycetes</taxon>
        <taxon>Sordariomycetidae</taxon>
        <taxon>Diaporthales</taxon>
        <taxon>Cytosporaceae</taxon>
        <taxon>Cytospora</taxon>
    </lineage>
</organism>
<protein>
    <submittedName>
        <fullName evidence="2">Sperm acrosomal protein FSA-ACR.1</fullName>
    </submittedName>
</protein>
<dbReference type="Proteomes" id="UP000078559">
    <property type="component" value="Chromosome 1"/>
</dbReference>
<accession>A0A194VMK8</accession>
<dbReference type="Gene3D" id="6.10.140.2220">
    <property type="match status" value="1"/>
</dbReference>
<feature type="region of interest" description="Disordered" evidence="1">
    <location>
        <begin position="1"/>
        <end position="87"/>
    </location>
</feature>
<evidence type="ECO:0000313" key="2">
    <source>
        <dbReference type="EMBL" id="KUI65237.1"/>
    </source>
</evidence>
<proteinExistence type="predicted"/>
<reference evidence="2" key="1">
    <citation type="submission" date="2014-12" db="EMBL/GenBank/DDBJ databases">
        <title>Genome Sequence of Valsa Canker Pathogens Uncovers a Specific Adaption of Colonization on Woody Bark.</title>
        <authorList>
            <person name="Yin Z."/>
            <person name="Liu H."/>
            <person name="Gao X."/>
            <person name="Li Z."/>
            <person name="Song N."/>
            <person name="Ke X."/>
            <person name="Dai Q."/>
            <person name="Wu Y."/>
            <person name="Sun Y."/>
            <person name="Xu J.-R."/>
            <person name="Kang Z.K."/>
            <person name="Wang L."/>
            <person name="Huang L."/>
        </authorList>
    </citation>
    <scope>NUCLEOTIDE SEQUENCE [LARGE SCALE GENOMIC DNA]</scope>
    <source>
        <strain evidence="2">03-8</strain>
    </source>
</reference>
<feature type="compositionally biased region" description="Basic and acidic residues" evidence="1">
    <location>
        <begin position="111"/>
        <end position="123"/>
    </location>
</feature>
<evidence type="ECO:0000313" key="3">
    <source>
        <dbReference type="Proteomes" id="UP000078559"/>
    </source>
</evidence>
<feature type="region of interest" description="Disordered" evidence="1">
    <location>
        <begin position="99"/>
        <end position="132"/>
    </location>
</feature>
<evidence type="ECO:0000256" key="1">
    <source>
        <dbReference type="SAM" id="MobiDB-lite"/>
    </source>
</evidence>
<dbReference type="SMR" id="A0A194VMK8"/>
<dbReference type="AlphaFoldDB" id="A0A194VMK8"/>
<dbReference type="OrthoDB" id="432970at2759"/>
<name>A0A194VMK8_CYTMA</name>
<dbReference type="SUPFAM" id="SSF48452">
    <property type="entry name" value="TPR-like"/>
    <property type="match status" value="1"/>
</dbReference>
<dbReference type="InterPro" id="IPR011990">
    <property type="entry name" value="TPR-like_helical_dom_sf"/>
</dbReference>
<feature type="compositionally biased region" description="Basic residues" evidence="1">
    <location>
        <begin position="1"/>
        <end position="15"/>
    </location>
</feature>
<dbReference type="Gene3D" id="1.25.40.10">
    <property type="entry name" value="Tetratricopeptide repeat domain"/>
    <property type="match status" value="1"/>
</dbReference>